<proteinExistence type="inferred from homology"/>
<feature type="domain" description="EamA" evidence="7">
    <location>
        <begin position="19"/>
        <end position="158"/>
    </location>
</feature>
<feature type="transmembrane region" description="Helical" evidence="6">
    <location>
        <begin position="142"/>
        <end position="160"/>
    </location>
</feature>
<comment type="similarity">
    <text evidence="2">Belongs to the drug/metabolite transporter (DMT) superfamily. Plant drug/metabolite exporter (P-DME) (TC 2.A.7.4) family.</text>
</comment>
<evidence type="ECO:0000256" key="2">
    <source>
        <dbReference type="ARBA" id="ARBA00007635"/>
    </source>
</evidence>
<comment type="subcellular location">
    <subcellularLocation>
        <location evidence="1">Membrane</location>
        <topology evidence="1">Multi-pass membrane protein</topology>
    </subcellularLocation>
</comment>
<dbReference type="EMBL" id="JAUIZM010000005">
    <property type="protein sequence ID" value="KAK1386065.1"/>
    <property type="molecule type" value="Genomic_DNA"/>
</dbReference>
<dbReference type="Pfam" id="PF00892">
    <property type="entry name" value="EamA"/>
    <property type="match status" value="2"/>
</dbReference>
<evidence type="ECO:0000256" key="1">
    <source>
        <dbReference type="ARBA" id="ARBA00004141"/>
    </source>
</evidence>
<dbReference type="GO" id="GO:0022857">
    <property type="term" value="F:transmembrane transporter activity"/>
    <property type="evidence" value="ECO:0007669"/>
    <property type="project" value="InterPro"/>
</dbReference>
<keyword evidence="5 6" id="KW-0472">Membrane</keyword>
<dbReference type="PANTHER" id="PTHR31218">
    <property type="entry name" value="WAT1-RELATED PROTEIN"/>
    <property type="match status" value="1"/>
</dbReference>
<feature type="transmembrane region" description="Helical" evidence="6">
    <location>
        <begin position="47"/>
        <end position="67"/>
    </location>
</feature>
<evidence type="ECO:0000313" key="8">
    <source>
        <dbReference type="EMBL" id="KAK1386065.1"/>
    </source>
</evidence>
<comment type="caution">
    <text evidence="8">The sequence shown here is derived from an EMBL/GenBank/DDBJ whole genome shotgun (WGS) entry which is preliminary data.</text>
</comment>
<dbReference type="InterPro" id="IPR030184">
    <property type="entry name" value="WAT1-related"/>
</dbReference>
<keyword evidence="3 6" id="KW-0812">Transmembrane</keyword>
<organism evidence="8 9">
    <name type="scientific">Heracleum sosnowskyi</name>
    <dbReference type="NCBI Taxonomy" id="360622"/>
    <lineage>
        <taxon>Eukaryota</taxon>
        <taxon>Viridiplantae</taxon>
        <taxon>Streptophyta</taxon>
        <taxon>Embryophyta</taxon>
        <taxon>Tracheophyta</taxon>
        <taxon>Spermatophyta</taxon>
        <taxon>Magnoliopsida</taxon>
        <taxon>eudicotyledons</taxon>
        <taxon>Gunneridae</taxon>
        <taxon>Pentapetalae</taxon>
        <taxon>asterids</taxon>
        <taxon>campanulids</taxon>
        <taxon>Apiales</taxon>
        <taxon>Apiaceae</taxon>
        <taxon>Apioideae</taxon>
        <taxon>apioid superclade</taxon>
        <taxon>Tordylieae</taxon>
        <taxon>Tordyliinae</taxon>
        <taxon>Heracleum</taxon>
    </lineage>
</organism>
<accession>A0AAD8ILE8</accession>
<evidence type="ECO:0000256" key="4">
    <source>
        <dbReference type="ARBA" id="ARBA00022989"/>
    </source>
</evidence>
<feature type="domain" description="EamA" evidence="7">
    <location>
        <begin position="194"/>
        <end position="332"/>
    </location>
</feature>
<keyword evidence="9" id="KW-1185">Reference proteome</keyword>
<feature type="transmembrane region" description="Helical" evidence="6">
    <location>
        <begin position="110"/>
        <end position="130"/>
    </location>
</feature>
<evidence type="ECO:0000256" key="6">
    <source>
        <dbReference type="SAM" id="Phobius"/>
    </source>
</evidence>
<dbReference type="SUPFAM" id="SSF103481">
    <property type="entry name" value="Multidrug resistance efflux transporter EmrE"/>
    <property type="match status" value="2"/>
</dbReference>
<feature type="transmembrane region" description="Helical" evidence="6">
    <location>
        <begin position="193"/>
        <end position="212"/>
    </location>
</feature>
<evidence type="ECO:0000256" key="3">
    <source>
        <dbReference type="ARBA" id="ARBA00022692"/>
    </source>
</evidence>
<feature type="transmembrane region" description="Helical" evidence="6">
    <location>
        <begin position="12"/>
        <end position="35"/>
    </location>
</feature>
<feature type="transmembrane region" description="Helical" evidence="6">
    <location>
        <begin position="315"/>
        <end position="334"/>
    </location>
</feature>
<protein>
    <submittedName>
        <fullName evidence="8">Plant-drug/metabolite exporter</fullName>
    </submittedName>
</protein>
<dbReference type="InterPro" id="IPR037185">
    <property type="entry name" value="EmrE-like"/>
</dbReference>
<evidence type="ECO:0000313" key="9">
    <source>
        <dbReference type="Proteomes" id="UP001237642"/>
    </source>
</evidence>
<reference evidence="8" key="2">
    <citation type="submission" date="2023-05" db="EMBL/GenBank/DDBJ databases">
        <authorList>
            <person name="Schelkunov M.I."/>
        </authorList>
    </citation>
    <scope>NUCLEOTIDE SEQUENCE</scope>
    <source>
        <strain evidence="8">Hsosn_3</strain>
        <tissue evidence="8">Leaf</tissue>
    </source>
</reference>
<dbReference type="GO" id="GO:0016020">
    <property type="term" value="C:membrane"/>
    <property type="evidence" value="ECO:0007669"/>
    <property type="project" value="UniProtKB-SubCell"/>
</dbReference>
<name>A0AAD8ILE8_9APIA</name>
<dbReference type="AlphaFoldDB" id="A0AAD8ILE8"/>
<feature type="transmembrane region" description="Helical" evidence="6">
    <location>
        <begin position="224"/>
        <end position="243"/>
    </location>
</feature>
<feature type="transmembrane region" description="Helical" evidence="6">
    <location>
        <begin position="263"/>
        <end position="282"/>
    </location>
</feature>
<evidence type="ECO:0000256" key="5">
    <source>
        <dbReference type="ARBA" id="ARBA00023136"/>
    </source>
</evidence>
<dbReference type="InterPro" id="IPR000620">
    <property type="entry name" value="EamA_dom"/>
</dbReference>
<gene>
    <name evidence="8" type="ORF">POM88_023800</name>
</gene>
<reference evidence="8" key="1">
    <citation type="submission" date="2023-02" db="EMBL/GenBank/DDBJ databases">
        <title>Genome of toxic invasive species Heracleum sosnowskyi carries increased number of genes despite the absence of recent whole-genome duplications.</title>
        <authorList>
            <person name="Schelkunov M."/>
            <person name="Shtratnikova V."/>
            <person name="Makarenko M."/>
            <person name="Klepikova A."/>
            <person name="Omelchenko D."/>
            <person name="Novikova G."/>
            <person name="Obukhova E."/>
            <person name="Bogdanov V."/>
            <person name="Penin A."/>
            <person name="Logacheva M."/>
        </authorList>
    </citation>
    <scope>NUCLEOTIDE SEQUENCE</scope>
    <source>
        <strain evidence="8">Hsosn_3</strain>
        <tissue evidence="8">Leaf</tissue>
    </source>
</reference>
<dbReference type="Proteomes" id="UP001237642">
    <property type="component" value="Unassembled WGS sequence"/>
</dbReference>
<keyword evidence="4 6" id="KW-1133">Transmembrane helix</keyword>
<evidence type="ECO:0000259" key="7">
    <source>
        <dbReference type="Pfam" id="PF00892"/>
    </source>
</evidence>
<feature type="transmembrane region" description="Helical" evidence="6">
    <location>
        <begin position="289"/>
        <end position="309"/>
    </location>
</feature>
<sequence>MEVKMEKICNVIHGFKPTILMVIVQTAFAGVNVLYKLASNDGMNLRILVAYRFIFAAAFIVPLALFVERNKRPKLTWMVILQGFFCGLLGGSLAQNLYVQCLVLTSATFASATTNLIPAITFVLAICFRLEKLNWDKASGKAKVMGTLMGIAGAMVLTFYKGPDINFWNTHINLLDHAHQHGGHVPGTHPNRILGACFALGSCICYALWLILQTKMVERYPCPYSSTALMATMGAIQGTVFALCMERDWSLWKLGWNIRLLTVAYAGMLASGMMFTFVAWCIRMRGPLFVSVFNPLMLVLVAIAGSLVLNEHLHLGSVLGAITIVCGLYAVLWGKGKEMKRIAQLMPEVNSGDSSKPIDIVVISSSGESEDHKNAVCDNNNTSEASAIHSPTNNNNMNEVTANNSPATLANTCKESDEIGIVKE</sequence>
<feature type="transmembrane region" description="Helical" evidence="6">
    <location>
        <begin position="79"/>
        <end position="98"/>
    </location>
</feature>